<feature type="compositionally biased region" description="Low complexity" evidence="1">
    <location>
        <begin position="81"/>
        <end position="92"/>
    </location>
</feature>
<name>A0A1E3BIM1_ASPCR</name>
<evidence type="ECO:0000256" key="1">
    <source>
        <dbReference type="SAM" id="MobiDB-lite"/>
    </source>
</evidence>
<dbReference type="EMBL" id="JXNT01000003">
    <property type="protein sequence ID" value="ODM20758.1"/>
    <property type="molecule type" value="Genomic_DNA"/>
</dbReference>
<dbReference type="Proteomes" id="UP000094569">
    <property type="component" value="Unassembled WGS sequence"/>
</dbReference>
<dbReference type="AlphaFoldDB" id="A0A1E3BIM1"/>
<accession>A0A1E3BIM1</accession>
<evidence type="ECO:0000313" key="3">
    <source>
        <dbReference type="Proteomes" id="UP000094569"/>
    </source>
</evidence>
<proteinExistence type="predicted"/>
<dbReference type="OrthoDB" id="10517454at2759"/>
<sequence>MSSRMSPRHYLSRSSSQQSQSQSDEDPSRSSSQQSQSQSDEDPSRQVGQETYQGDFATMDPAMQRQNVSSMTTDGREMSEGMQGMQQGMQQGLTRMPQGMQQGKEAGKGMIGRSSRMMDMSNIPEEVNELG</sequence>
<comment type="caution">
    <text evidence="2">The sequence shown here is derived from an EMBL/GenBank/DDBJ whole genome shotgun (WGS) entry which is preliminary data.</text>
</comment>
<dbReference type="VEuPathDB" id="FungiDB:SI65_03811"/>
<feature type="compositionally biased region" description="Polar residues" evidence="1">
    <location>
        <begin position="64"/>
        <end position="73"/>
    </location>
</feature>
<reference evidence="2 3" key="1">
    <citation type="journal article" date="2016" name="BMC Genomics">
        <title>Comparative genomic and transcriptomic analyses of the Fuzhuan brick tea-fermentation fungus Aspergillus cristatus.</title>
        <authorList>
            <person name="Ge Y."/>
            <person name="Wang Y."/>
            <person name="Liu Y."/>
            <person name="Tan Y."/>
            <person name="Ren X."/>
            <person name="Zhang X."/>
            <person name="Hyde K.D."/>
            <person name="Liu Y."/>
            <person name="Liu Z."/>
        </authorList>
    </citation>
    <scope>NUCLEOTIDE SEQUENCE [LARGE SCALE GENOMIC DNA]</scope>
    <source>
        <strain evidence="2 3">GZAAS20.1005</strain>
    </source>
</reference>
<protein>
    <submittedName>
        <fullName evidence="2">Uncharacterized protein</fullName>
    </submittedName>
</protein>
<feature type="compositionally biased region" description="Low complexity" evidence="1">
    <location>
        <begin position="12"/>
        <end position="22"/>
    </location>
</feature>
<keyword evidence="3" id="KW-1185">Reference proteome</keyword>
<organism evidence="2 3">
    <name type="scientific">Aspergillus cristatus</name>
    <name type="common">Chinese Fuzhuan brick tea-fermentation fungus</name>
    <name type="synonym">Eurotium cristatum</name>
    <dbReference type="NCBI Taxonomy" id="573508"/>
    <lineage>
        <taxon>Eukaryota</taxon>
        <taxon>Fungi</taxon>
        <taxon>Dikarya</taxon>
        <taxon>Ascomycota</taxon>
        <taxon>Pezizomycotina</taxon>
        <taxon>Eurotiomycetes</taxon>
        <taxon>Eurotiomycetidae</taxon>
        <taxon>Eurotiales</taxon>
        <taxon>Aspergillaceae</taxon>
        <taxon>Aspergillus</taxon>
        <taxon>Aspergillus subgen. Aspergillus</taxon>
    </lineage>
</organism>
<evidence type="ECO:0000313" key="2">
    <source>
        <dbReference type="EMBL" id="ODM20758.1"/>
    </source>
</evidence>
<feature type="region of interest" description="Disordered" evidence="1">
    <location>
        <begin position="1"/>
        <end position="131"/>
    </location>
</feature>
<gene>
    <name evidence="2" type="ORF">SI65_03811</name>
</gene>
<feature type="compositionally biased region" description="Low complexity" evidence="1">
    <location>
        <begin position="29"/>
        <end position="38"/>
    </location>
</feature>
<feature type="compositionally biased region" description="Basic residues" evidence="1">
    <location>
        <begin position="1"/>
        <end position="11"/>
    </location>
</feature>